<dbReference type="OrthoDB" id="9804150at2"/>
<dbReference type="CDD" id="cd00755">
    <property type="entry name" value="YgdL_like"/>
    <property type="match status" value="1"/>
</dbReference>
<gene>
    <name evidence="3" type="primary">tcdA</name>
    <name evidence="4" type="ORF">B9R14_11920</name>
    <name evidence="3" type="ORF">HVS_07755</name>
</gene>
<dbReference type="PANTHER" id="PTHR43267:SF1">
    <property type="entry name" value="TRNA THREONYLCARBAMOYLADENOSINE DEHYDRATASE"/>
    <property type="match status" value="1"/>
</dbReference>
<dbReference type="RefSeq" id="WP_101300833.1">
    <property type="nucleotide sequence ID" value="NZ_CP025197.1"/>
</dbReference>
<evidence type="ECO:0000313" key="4">
    <source>
        <dbReference type="EMBL" id="PQQ67383.1"/>
    </source>
</evidence>
<feature type="domain" description="THIF-type NAD/FAD binding fold" evidence="2">
    <location>
        <begin position="10"/>
        <end position="263"/>
    </location>
</feature>
<evidence type="ECO:0000259" key="2">
    <source>
        <dbReference type="Pfam" id="PF00899"/>
    </source>
</evidence>
<dbReference type="GO" id="GO:0061503">
    <property type="term" value="F:tRNA threonylcarbamoyladenosine dehydratase"/>
    <property type="evidence" value="ECO:0007669"/>
    <property type="project" value="TreeGrafter"/>
</dbReference>
<dbReference type="InterPro" id="IPR045886">
    <property type="entry name" value="ThiF/MoeB/HesA"/>
</dbReference>
<sequence>MLYEFSRTELLIGKEALNKLGNSKVAVFGVGGVGSFAVEALVRAGVGKLVLVDSDCVCVTNINRQIHANHKTVGKPKVEVMKERIMEINPKVEVTTYQEFFLPETGGNLIREDYDYIIDAIDTVTGKIGLVVKAKEMGIPIISSMGAGNKLDPSKFTVADIYETSVCPLAKVMRKELRKRNIHSLKVVYSTEEPVKPASPEGICINGDAGFPDKRDESPKDAANEAAGKKSVIKKRVPGSVSFVPPVVGFIAAGEVIKDLIGYNK</sequence>
<evidence type="ECO:0000313" key="6">
    <source>
        <dbReference type="Proteomes" id="UP000239720"/>
    </source>
</evidence>
<evidence type="ECO:0000313" key="5">
    <source>
        <dbReference type="Proteomes" id="UP000233534"/>
    </source>
</evidence>
<dbReference type="GO" id="GO:0061504">
    <property type="term" value="P:cyclic threonylcarbamoyladenosine biosynthetic process"/>
    <property type="evidence" value="ECO:0007669"/>
    <property type="project" value="TreeGrafter"/>
</dbReference>
<dbReference type="EMBL" id="CP025197">
    <property type="protein sequence ID" value="AUG57462.1"/>
    <property type="molecule type" value="Genomic_DNA"/>
</dbReference>
<dbReference type="Pfam" id="PF00899">
    <property type="entry name" value="ThiF"/>
    <property type="match status" value="1"/>
</dbReference>
<dbReference type="KEGG" id="hsc:HVS_07755"/>
<dbReference type="EC" id="6.1.-.-" evidence="3"/>
<evidence type="ECO:0000256" key="1">
    <source>
        <dbReference type="SAM" id="MobiDB-lite"/>
    </source>
</evidence>
<reference evidence="3 5" key="1">
    <citation type="submission" date="2017-12" db="EMBL/GenBank/DDBJ databases">
        <title>Complete genome sequence of Herbivorax saccincola GGR1, a novel Cellulosome-producing hydrolytic bacterium in a thermophilic biogas plant, established by Illumina and Nanopore MinION sequencing.</title>
        <authorList>
            <person name="Pechtl A."/>
            <person name="Ruckert C."/>
            <person name="Koeck D.E."/>
            <person name="Maus I."/>
            <person name="Winkler A."/>
            <person name="Kalinowski J."/>
            <person name="Puhler A."/>
            <person name="Schwarz W.W."/>
            <person name="Zverlov V.V."/>
            <person name="Schluter A."/>
            <person name="Liebl W."/>
        </authorList>
    </citation>
    <scope>NUCLEOTIDE SEQUENCE [LARGE SCALE GENOMIC DNA]</scope>
    <source>
        <strain evidence="3">GGR1</strain>
        <strain evidence="5">SR1</strain>
    </source>
</reference>
<keyword evidence="3" id="KW-0436">Ligase</keyword>
<reference evidence="4 6" key="2">
    <citation type="journal article" date="2018" name="Syst. Appl. Microbiol.">
        <title>Characterization and high-quality draft genome sequence of Herbivorax saccincola A7, an anaerobic, alkaliphilic, thermophilic, cellulolytic, and xylanolytic bacterium.</title>
        <authorList>
            <person name="Aikawa S."/>
            <person name="Baramee S."/>
            <person name="Sermsathanaswadi J."/>
            <person name="Thianheng P."/>
            <person name="Tachaapaikoon C."/>
            <person name="Shikata A."/>
            <person name="Waeonukul R."/>
            <person name="Pason P."/>
            <person name="Ratanakhanokchai K."/>
            <person name="Kosugi A."/>
        </authorList>
    </citation>
    <scope>NUCLEOTIDE SEQUENCE [LARGE SCALE GENOMIC DNA]</scope>
    <source>
        <strain evidence="4 6">A7</strain>
    </source>
</reference>
<dbReference type="AlphaFoldDB" id="A0A2K9E112"/>
<feature type="region of interest" description="Disordered" evidence="1">
    <location>
        <begin position="207"/>
        <end position="229"/>
    </location>
</feature>
<proteinExistence type="predicted"/>
<dbReference type="Gene3D" id="3.40.50.720">
    <property type="entry name" value="NAD(P)-binding Rossmann-like Domain"/>
    <property type="match status" value="1"/>
</dbReference>
<dbReference type="InterPro" id="IPR035985">
    <property type="entry name" value="Ubiquitin-activating_enz"/>
</dbReference>
<dbReference type="GO" id="GO:0008641">
    <property type="term" value="F:ubiquitin-like modifier activating enzyme activity"/>
    <property type="evidence" value="ECO:0007669"/>
    <property type="project" value="InterPro"/>
</dbReference>
<dbReference type="Proteomes" id="UP000233534">
    <property type="component" value="Chromosome"/>
</dbReference>
<accession>A0A2K9E112</accession>
<name>A0A2K9E112_9FIRM</name>
<protein>
    <submittedName>
        <fullName evidence="4">tRNA cyclic N6-threonylcarbamoyladenosine(37) synthase TcdA</fullName>
    </submittedName>
    <submittedName>
        <fullName evidence="3">tRNA threonylcarbamoyladenosine dehydratase</fullName>
        <ecNumber evidence="3">6.1.-.-</ecNumber>
    </submittedName>
</protein>
<organism evidence="3 5">
    <name type="scientific">Acetivibrio saccincola</name>
    <dbReference type="NCBI Taxonomy" id="1677857"/>
    <lineage>
        <taxon>Bacteria</taxon>
        <taxon>Bacillati</taxon>
        <taxon>Bacillota</taxon>
        <taxon>Clostridia</taxon>
        <taxon>Eubacteriales</taxon>
        <taxon>Oscillospiraceae</taxon>
        <taxon>Acetivibrio</taxon>
    </lineage>
</organism>
<dbReference type="SUPFAM" id="SSF69572">
    <property type="entry name" value="Activating enzymes of the ubiquitin-like proteins"/>
    <property type="match status" value="1"/>
</dbReference>
<evidence type="ECO:0000313" key="3">
    <source>
        <dbReference type="EMBL" id="AUG57462.1"/>
    </source>
</evidence>
<keyword evidence="5" id="KW-1185">Reference proteome</keyword>
<dbReference type="InterPro" id="IPR000594">
    <property type="entry name" value="ThiF_NAD_FAD-bd"/>
</dbReference>
<feature type="compositionally biased region" description="Basic and acidic residues" evidence="1">
    <location>
        <begin position="211"/>
        <end position="223"/>
    </location>
</feature>
<dbReference type="PANTHER" id="PTHR43267">
    <property type="entry name" value="TRNA THREONYLCARBAMOYLADENOSINE DEHYDRATASE"/>
    <property type="match status" value="1"/>
</dbReference>
<dbReference type="FunFam" id="3.40.50.720:FF:000141">
    <property type="entry name" value="tRNA threonylcarbamoyladenosine dehydratase"/>
    <property type="match status" value="1"/>
</dbReference>
<dbReference type="EMBL" id="NEMB01000003">
    <property type="protein sequence ID" value="PQQ67383.1"/>
    <property type="molecule type" value="Genomic_DNA"/>
</dbReference>
<dbReference type="Proteomes" id="UP000239720">
    <property type="component" value="Unassembled WGS sequence"/>
</dbReference>